<feature type="region of interest" description="Disordered" evidence="1">
    <location>
        <begin position="156"/>
        <end position="190"/>
    </location>
</feature>
<dbReference type="InterPro" id="IPR052165">
    <property type="entry name" value="Membrane_assoc_protease"/>
</dbReference>
<evidence type="ECO:0000256" key="2">
    <source>
        <dbReference type="SAM" id="Phobius"/>
    </source>
</evidence>
<keyword evidence="2" id="KW-0812">Transmembrane</keyword>
<dbReference type="Gene3D" id="2.40.50.140">
    <property type="entry name" value="Nucleic acid-binding proteins"/>
    <property type="match status" value="1"/>
</dbReference>
<feature type="transmembrane region" description="Helical" evidence="2">
    <location>
        <begin position="34"/>
        <end position="67"/>
    </location>
</feature>
<proteinExistence type="predicted"/>
<feature type="compositionally biased region" description="Basic and acidic residues" evidence="1">
    <location>
        <begin position="159"/>
        <end position="182"/>
    </location>
</feature>
<dbReference type="RefSeq" id="WP_015763938.1">
    <property type="nucleotide sequence ID" value="NZ_CP039375.1"/>
</dbReference>
<accession>A0A4D6KBG8</accession>
<dbReference type="InterPro" id="IPR012340">
    <property type="entry name" value="NA-bd_OB-fold"/>
</dbReference>
<protein>
    <submittedName>
        <fullName evidence="3">NfeD family protein</fullName>
    </submittedName>
</protein>
<evidence type="ECO:0000313" key="4">
    <source>
        <dbReference type="Proteomes" id="UP000297053"/>
    </source>
</evidence>
<name>A0A4D6KBG8_9EURY</name>
<dbReference type="Proteomes" id="UP000297053">
    <property type="component" value="Chromosome"/>
</dbReference>
<keyword evidence="2" id="KW-0472">Membrane</keyword>
<dbReference type="KEGG" id="halz:E5139_02230"/>
<sequence length="190" mass="19745">MSLLSESLSTLLFVGGALLLVAEAVAPGAHFFVLGVALLTAGVVGLFSPVGGALGILVLAAAVLVATGLTLWGYRRLDIYDGEGSAQTLDSNSLRGKFGRVTERVTQTDGEVKLQDAGFNPYYQARSVDGEIEEGAEVMVVDPGGGNVVTVEAVSGGDAIDRQLETDREQSVTDAEPEREFDPDAESDAA</sequence>
<reference evidence="3 4" key="1">
    <citation type="submission" date="2019-04" db="EMBL/GenBank/DDBJ databases">
        <title>Complete genome sequence of Arthrobacter sp. ZXY-2 associated with effective atrazine degradation and salt adaptation.</title>
        <authorList>
            <person name="Zhao X."/>
        </authorList>
    </citation>
    <scope>NUCLEOTIDE SEQUENCE [LARGE SCALE GENOMIC DNA]</scope>
    <source>
        <strain evidence="4">ZP60</strain>
    </source>
</reference>
<dbReference type="PANTHER" id="PTHR33507">
    <property type="entry name" value="INNER MEMBRANE PROTEIN YBBJ"/>
    <property type="match status" value="1"/>
</dbReference>
<organism evidence="3 4">
    <name type="scientific">Halomicrobium mukohataei</name>
    <dbReference type="NCBI Taxonomy" id="57705"/>
    <lineage>
        <taxon>Archaea</taxon>
        <taxon>Methanobacteriati</taxon>
        <taxon>Methanobacteriota</taxon>
        <taxon>Stenosarchaea group</taxon>
        <taxon>Halobacteria</taxon>
        <taxon>Halobacteriales</taxon>
        <taxon>Haloarculaceae</taxon>
        <taxon>Halomicrobium</taxon>
    </lineage>
</organism>
<evidence type="ECO:0000256" key="1">
    <source>
        <dbReference type="SAM" id="MobiDB-lite"/>
    </source>
</evidence>
<dbReference type="EMBL" id="CP039375">
    <property type="protein sequence ID" value="QCD64512.1"/>
    <property type="molecule type" value="Genomic_DNA"/>
</dbReference>
<reference evidence="3 4" key="2">
    <citation type="submission" date="2019-04" db="EMBL/GenBank/DDBJ databases">
        <authorList>
            <person name="Yang S."/>
            <person name="Wei W."/>
        </authorList>
    </citation>
    <scope>NUCLEOTIDE SEQUENCE [LARGE SCALE GENOMIC DNA]</scope>
    <source>
        <strain evidence="4">ZP60</strain>
    </source>
</reference>
<dbReference type="PANTHER" id="PTHR33507:SF3">
    <property type="entry name" value="INNER MEMBRANE PROTEIN YBBJ"/>
    <property type="match status" value="1"/>
</dbReference>
<dbReference type="GO" id="GO:0005886">
    <property type="term" value="C:plasma membrane"/>
    <property type="evidence" value="ECO:0007669"/>
    <property type="project" value="TreeGrafter"/>
</dbReference>
<gene>
    <name evidence="3" type="ORF">E5139_02230</name>
</gene>
<keyword evidence="2" id="KW-1133">Transmembrane helix</keyword>
<dbReference type="GeneID" id="42177717"/>
<dbReference type="AlphaFoldDB" id="A0A4D6KBG8"/>
<evidence type="ECO:0000313" key="3">
    <source>
        <dbReference type="EMBL" id="QCD64512.1"/>
    </source>
</evidence>
<dbReference type="OMA" id="GGFNPYY"/>